<protein>
    <submittedName>
        <fullName evidence="2">Uncharacterized protein</fullName>
    </submittedName>
</protein>
<dbReference type="AlphaFoldDB" id="A0A7S1KR64"/>
<keyword evidence="1" id="KW-1133">Transmembrane helix</keyword>
<sequence length="385" mass="43607">MDVISDKFGGQIEFLMRQIFVAMEGVIRKMKLQLDVHLHTSDDEVRRIYQNALQEDSVLLRNLQAPILASEQFVFGLGYLYRLTQGSMSFMARTGQKKDQPLYVLRNEVDGSQLVLEKYFPERADQTEVVQRLPNVRILFSSLMPKEFPHWMNPTTASEVIPMDVDAGVGGYVIALWDKYTLPTATNVSTSSVSPEAGYIVSATPVEAFHQIFRLLSNNLPVAVILVETDTLIMIANNEQSLTRKIPVGEYDIPRVRNPVIFLANKYGNLSQVPEGLVEYKDQNRTGSHIFVRQIQEPYKWTLIVVVDQELMDTWEKAVLIMLGICAALALIASIPICLIAQFYVHSRDFVRERYGDDKIVSAVSVTPPEQLEAEDATYRGIYPQ</sequence>
<accession>A0A7S1KR64</accession>
<evidence type="ECO:0000256" key="1">
    <source>
        <dbReference type="SAM" id="Phobius"/>
    </source>
</evidence>
<gene>
    <name evidence="2" type="ORF">PCOS0759_LOCUS5970</name>
</gene>
<proteinExistence type="predicted"/>
<reference evidence="2" key="1">
    <citation type="submission" date="2021-01" db="EMBL/GenBank/DDBJ databases">
        <authorList>
            <person name="Corre E."/>
            <person name="Pelletier E."/>
            <person name="Niang G."/>
            <person name="Scheremetjew M."/>
            <person name="Finn R."/>
            <person name="Kale V."/>
            <person name="Holt S."/>
            <person name="Cochrane G."/>
            <person name="Meng A."/>
            <person name="Brown T."/>
            <person name="Cohen L."/>
        </authorList>
    </citation>
    <scope>NUCLEOTIDE SEQUENCE</scope>
    <source>
        <strain evidence="2">WS</strain>
    </source>
</reference>
<organism evidence="2">
    <name type="scientific">Percolomonas cosmopolitus</name>
    <dbReference type="NCBI Taxonomy" id="63605"/>
    <lineage>
        <taxon>Eukaryota</taxon>
        <taxon>Discoba</taxon>
        <taxon>Heterolobosea</taxon>
        <taxon>Tetramitia</taxon>
        <taxon>Eutetramitia</taxon>
        <taxon>Percolomonadidae</taxon>
        <taxon>Percolomonas</taxon>
    </lineage>
</organism>
<name>A0A7S1KR64_9EUKA</name>
<keyword evidence="1" id="KW-0812">Transmembrane</keyword>
<feature type="transmembrane region" description="Helical" evidence="1">
    <location>
        <begin position="319"/>
        <end position="345"/>
    </location>
</feature>
<keyword evidence="1" id="KW-0472">Membrane</keyword>
<dbReference type="EMBL" id="HBGD01007144">
    <property type="protein sequence ID" value="CAD9082730.1"/>
    <property type="molecule type" value="Transcribed_RNA"/>
</dbReference>
<evidence type="ECO:0000313" key="2">
    <source>
        <dbReference type="EMBL" id="CAD9082730.1"/>
    </source>
</evidence>